<keyword evidence="3" id="KW-1185">Reference proteome</keyword>
<sequence>MNRQTELRHARSFQVYYGYGEEERLKEYDLVVVDPAGHTPDGLERLFQAGTLVIAYVSIMEIRPEDPFFSLLGESDWLRMNGSPVMNEAFGTRLLDLRSNRWSGLLHHRIGQLLAQARYDGIFLDTLGDLEWPALPPAVRDNQLQAAVGLIKGIRSVFPDHLLIQNNGLERLCLTTSEWIDAVCWENPLFFEPHMAWSSSTADRLSGLCRSKPLRVLLLFEQGPEAERSLPIADQYAEAKDWLICTAGRNYINI</sequence>
<accession>A0ABU5ZFT4</accession>
<evidence type="ECO:0000313" key="3">
    <source>
        <dbReference type="Proteomes" id="UP001310386"/>
    </source>
</evidence>
<dbReference type="RefSeq" id="WP_371753482.1">
    <property type="nucleotide sequence ID" value="NZ_JAYJLD010000007.1"/>
</dbReference>
<dbReference type="Gene3D" id="3.20.20.70">
    <property type="entry name" value="Aldolase class I"/>
    <property type="match status" value="1"/>
</dbReference>
<dbReference type="SUPFAM" id="SSF51445">
    <property type="entry name" value="(Trans)glycosidases"/>
    <property type="match status" value="1"/>
</dbReference>
<dbReference type="InterPro" id="IPR013785">
    <property type="entry name" value="Aldolase_TIM"/>
</dbReference>
<protein>
    <submittedName>
        <fullName evidence="2">Endo alpha-1,4 polygalactosaminidase</fullName>
    </submittedName>
</protein>
<name>A0ABU5ZFT4_9BACL</name>
<organism evidence="2 3">
    <name type="scientific">Ferviditalea candida</name>
    <dbReference type="NCBI Taxonomy" id="3108399"/>
    <lineage>
        <taxon>Bacteria</taxon>
        <taxon>Bacillati</taxon>
        <taxon>Bacillota</taxon>
        <taxon>Bacilli</taxon>
        <taxon>Bacillales</taxon>
        <taxon>Paenibacillaceae</taxon>
        <taxon>Ferviditalea</taxon>
    </lineage>
</organism>
<dbReference type="EMBL" id="JAYJLD010000007">
    <property type="protein sequence ID" value="MEB3101366.1"/>
    <property type="molecule type" value="Genomic_DNA"/>
</dbReference>
<gene>
    <name evidence="2" type="ORF">VF724_06775</name>
</gene>
<dbReference type="InterPro" id="IPR017853">
    <property type="entry name" value="GH"/>
</dbReference>
<evidence type="ECO:0000313" key="2">
    <source>
        <dbReference type="EMBL" id="MEB3101366.1"/>
    </source>
</evidence>
<dbReference type="Proteomes" id="UP001310386">
    <property type="component" value="Unassembled WGS sequence"/>
</dbReference>
<dbReference type="InterPro" id="IPR004352">
    <property type="entry name" value="GH114_TIM-barrel"/>
</dbReference>
<dbReference type="Pfam" id="PF03537">
    <property type="entry name" value="Glyco_hydro_114"/>
    <property type="match status" value="1"/>
</dbReference>
<dbReference type="PANTHER" id="PTHR35882:SF2">
    <property type="entry name" value="PELA"/>
    <property type="match status" value="1"/>
</dbReference>
<comment type="caution">
    <text evidence="2">The sequence shown here is derived from an EMBL/GenBank/DDBJ whole genome shotgun (WGS) entry which is preliminary data.</text>
</comment>
<reference evidence="2" key="1">
    <citation type="submission" date="2023-12" db="EMBL/GenBank/DDBJ databases">
        <title>Fervidustalea candida gen. nov., sp. nov., a novel member of the family Paenibacillaceae isolated from a geothermal area.</title>
        <authorList>
            <person name="Li W.-J."/>
            <person name="Jiao J.-Y."/>
            <person name="Chen Y."/>
        </authorList>
    </citation>
    <scope>NUCLEOTIDE SEQUENCE</scope>
    <source>
        <strain evidence="2">SYSU GA230002</strain>
    </source>
</reference>
<proteinExistence type="predicted"/>
<dbReference type="PANTHER" id="PTHR35882">
    <property type="entry name" value="PELA"/>
    <property type="match status" value="1"/>
</dbReference>
<feature type="domain" description="Glycoside-hydrolase family GH114 TIM-barrel" evidence="1">
    <location>
        <begin position="23"/>
        <end position="129"/>
    </location>
</feature>
<evidence type="ECO:0000259" key="1">
    <source>
        <dbReference type="Pfam" id="PF03537"/>
    </source>
</evidence>